<dbReference type="RefSeq" id="WP_053602093.1">
    <property type="nucleotide sequence ID" value="NZ_CP012600.1"/>
</dbReference>
<evidence type="ECO:0000256" key="2">
    <source>
        <dbReference type="ARBA" id="ARBA00023125"/>
    </source>
</evidence>
<dbReference type="AlphaFoldDB" id="A0A0M4FRI6"/>
<dbReference type="PANTHER" id="PTHR30514">
    <property type="entry name" value="GLUCOKINASE"/>
    <property type="match status" value="1"/>
</dbReference>
<dbReference type="PROSITE" id="PS51464">
    <property type="entry name" value="SIS"/>
    <property type="match status" value="1"/>
</dbReference>
<reference evidence="6 7" key="2">
    <citation type="journal article" date="2016" name="Int. J. Syst. Evol. Microbiol.">
        <title>Bacillus gobiensis sp. nov., isolated from a soil sample.</title>
        <authorList>
            <person name="Liu B."/>
            <person name="Liu G.H."/>
            <person name="Cetin S."/>
            <person name="Schumann P."/>
            <person name="Pan Z.Z."/>
            <person name="Chen Q.Q."/>
        </authorList>
    </citation>
    <scope>NUCLEOTIDE SEQUENCE [LARGE SCALE GENOMIC DNA]</scope>
    <source>
        <strain evidence="6 7">FJAT-4402</strain>
    </source>
</reference>
<dbReference type="InterPro" id="IPR009057">
    <property type="entry name" value="Homeodomain-like_sf"/>
</dbReference>
<dbReference type="CDD" id="cd05013">
    <property type="entry name" value="SIS_RpiR"/>
    <property type="match status" value="1"/>
</dbReference>
<organism evidence="6 7">
    <name type="scientific">Bacillus gobiensis</name>
    <dbReference type="NCBI Taxonomy" id="1441095"/>
    <lineage>
        <taxon>Bacteria</taxon>
        <taxon>Bacillati</taxon>
        <taxon>Bacillota</taxon>
        <taxon>Bacilli</taxon>
        <taxon>Bacillales</taxon>
        <taxon>Bacillaceae</taxon>
        <taxon>Bacillus</taxon>
    </lineage>
</organism>
<feature type="domain" description="SIS" evidence="5">
    <location>
        <begin position="123"/>
        <end position="260"/>
    </location>
</feature>
<evidence type="ECO:0000259" key="4">
    <source>
        <dbReference type="PROSITE" id="PS51071"/>
    </source>
</evidence>
<evidence type="ECO:0000256" key="1">
    <source>
        <dbReference type="ARBA" id="ARBA00023015"/>
    </source>
</evidence>
<dbReference type="InterPro" id="IPR036388">
    <property type="entry name" value="WH-like_DNA-bd_sf"/>
</dbReference>
<dbReference type="Proteomes" id="UP000067625">
    <property type="component" value="Chromosome"/>
</dbReference>
<dbReference type="Gene3D" id="3.40.50.10490">
    <property type="entry name" value="Glucose-6-phosphate isomerase like protein, domain 1"/>
    <property type="match status" value="1"/>
</dbReference>
<keyword evidence="7" id="KW-1185">Reference proteome</keyword>
<dbReference type="SUPFAM" id="SSF46689">
    <property type="entry name" value="Homeodomain-like"/>
    <property type="match status" value="1"/>
</dbReference>
<protein>
    <submittedName>
        <fullName evidence="6">RpiR family transcriptional regulator</fullName>
    </submittedName>
</protein>
<dbReference type="PROSITE" id="PS51071">
    <property type="entry name" value="HTH_RPIR"/>
    <property type="match status" value="1"/>
</dbReference>
<dbReference type="InterPro" id="IPR000281">
    <property type="entry name" value="HTH_RpiR"/>
</dbReference>
<accession>A0A0M4FRI6</accession>
<dbReference type="EMBL" id="CP012600">
    <property type="protein sequence ID" value="ALC80368.1"/>
    <property type="molecule type" value="Genomic_DNA"/>
</dbReference>
<dbReference type="InterPro" id="IPR046348">
    <property type="entry name" value="SIS_dom_sf"/>
</dbReference>
<evidence type="ECO:0000313" key="7">
    <source>
        <dbReference type="Proteomes" id="UP000067625"/>
    </source>
</evidence>
<dbReference type="Pfam" id="PF01380">
    <property type="entry name" value="SIS"/>
    <property type="match status" value="1"/>
</dbReference>
<evidence type="ECO:0000313" key="6">
    <source>
        <dbReference type="EMBL" id="ALC80368.1"/>
    </source>
</evidence>
<dbReference type="STRING" id="1441095.AM592_01195"/>
<evidence type="ECO:0000256" key="3">
    <source>
        <dbReference type="ARBA" id="ARBA00023163"/>
    </source>
</evidence>
<reference evidence="7" key="1">
    <citation type="submission" date="2015-08" db="EMBL/GenBank/DDBJ databases">
        <title>Genome sequencing project for genomic taxonomy and phylogenomics of Bacillus-like bacteria.</title>
        <authorList>
            <person name="Liu B."/>
            <person name="Wang J."/>
            <person name="Zhu Y."/>
            <person name="Liu G."/>
            <person name="Chen Q."/>
            <person name="Chen Z."/>
            <person name="Lan J."/>
            <person name="Che J."/>
            <person name="Ge C."/>
            <person name="Shi H."/>
            <person name="Pan Z."/>
            <person name="Liu X."/>
        </authorList>
    </citation>
    <scope>NUCLEOTIDE SEQUENCE [LARGE SCALE GENOMIC DNA]</scope>
    <source>
        <strain evidence="7">FJAT-4402</strain>
    </source>
</reference>
<name>A0A0M4FRI6_9BACI</name>
<keyword evidence="1" id="KW-0805">Transcription regulation</keyword>
<dbReference type="GO" id="GO:1901135">
    <property type="term" value="P:carbohydrate derivative metabolic process"/>
    <property type="evidence" value="ECO:0007669"/>
    <property type="project" value="InterPro"/>
</dbReference>
<dbReference type="PANTHER" id="PTHR30514:SF21">
    <property type="entry name" value="RPIR-FAMILY TRANSCRIPTIONAL REGULATOR"/>
    <property type="match status" value="1"/>
</dbReference>
<sequence>MSERIPAVLAKVVSNQKKLTLSENEIANFVIENPDFVTKNTITALAEKVGVSETSINRFCKKIGFKGFNDFKIALVQDVFYRKMKSKSINHDQVSFVESIAFDYNDLLMNTSSLITDDQLAAIAAALISSKKIMIYGILSSWLVGMELKQKLNMMGFTAAAYNDRHNMKLSASLAGKDDLIIAISRSGTVKEIIEALTIASQNNAKIVIITSFDSTKITALADIKIITSDILSVKNSTYISHHIPFLFAIDLIIGNLLTNHKAYLEKKLNAEALLEGEQFWNNYYL</sequence>
<dbReference type="OrthoDB" id="3684496at2"/>
<keyword evidence="3" id="KW-0804">Transcription</keyword>
<dbReference type="InterPro" id="IPR047640">
    <property type="entry name" value="RpiR-like"/>
</dbReference>
<dbReference type="InterPro" id="IPR001347">
    <property type="entry name" value="SIS_dom"/>
</dbReference>
<keyword evidence="2" id="KW-0238">DNA-binding</keyword>
<dbReference type="Gene3D" id="1.10.10.10">
    <property type="entry name" value="Winged helix-like DNA-binding domain superfamily/Winged helix DNA-binding domain"/>
    <property type="match status" value="1"/>
</dbReference>
<dbReference type="Pfam" id="PF01418">
    <property type="entry name" value="HTH_6"/>
    <property type="match status" value="1"/>
</dbReference>
<dbReference type="InterPro" id="IPR035472">
    <property type="entry name" value="RpiR-like_SIS"/>
</dbReference>
<dbReference type="SUPFAM" id="SSF53697">
    <property type="entry name" value="SIS domain"/>
    <property type="match status" value="1"/>
</dbReference>
<dbReference type="GO" id="GO:0003677">
    <property type="term" value="F:DNA binding"/>
    <property type="evidence" value="ECO:0007669"/>
    <property type="project" value="UniProtKB-KW"/>
</dbReference>
<feature type="domain" description="HTH rpiR-type" evidence="4">
    <location>
        <begin position="6"/>
        <end position="82"/>
    </location>
</feature>
<proteinExistence type="predicted"/>
<dbReference type="GO" id="GO:0097367">
    <property type="term" value="F:carbohydrate derivative binding"/>
    <property type="evidence" value="ECO:0007669"/>
    <property type="project" value="InterPro"/>
</dbReference>
<evidence type="ECO:0000259" key="5">
    <source>
        <dbReference type="PROSITE" id="PS51464"/>
    </source>
</evidence>
<dbReference type="PATRIC" id="fig|1441095.3.peg.265"/>
<gene>
    <name evidence="6" type="ORF">AM592_01195</name>
</gene>
<dbReference type="GO" id="GO:0003700">
    <property type="term" value="F:DNA-binding transcription factor activity"/>
    <property type="evidence" value="ECO:0007669"/>
    <property type="project" value="InterPro"/>
</dbReference>